<name>A0A1D2QMB1_9GAMM</name>
<accession>A0A1D2QMB1</accession>
<reference evidence="1 2" key="1">
    <citation type="journal article" date="2016" name="Appl. Environ. Microbiol.">
        <title>Lack of Overt Genome Reduction in the Bryostatin-Producing Bryozoan Symbiont "Candidatus Endobugula sertula".</title>
        <authorList>
            <person name="Miller I.J."/>
            <person name="Vanee N."/>
            <person name="Fong S.S."/>
            <person name="Lim-Fong G.E."/>
            <person name="Kwan J.C."/>
        </authorList>
    </citation>
    <scope>NUCLEOTIDE SEQUENCE [LARGE SCALE GENOMIC DNA]</scope>
    <source>
        <strain evidence="1">AB1-4</strain>
    </source>
</reference>
<dbReference type="STRING" id="62101.AB835_12775"/>
<dbReference type="AlphaFoldDB" id="A0A1D2QMB1"/>
<gene>
    <name evidence="1" type="ORF">AB835_12775</name>
</gene>
<protein>
    <submittedName>
        <fullName evidence="1">Uncharacterized protein</fullName>
    </submittedName>
</protein>
<sequence length="59" mass="6344">MGIGADKSGQGGIIDSPIHMNQVNFLNTFVASVAFIGKRELGKVERVVNALLILPRHIT</sequence>
<comment type="caution">
    <text evidence="1">The sequence shown here is derived from an EMBL/GenBank/DDBJ whole genome shotgun (WGS) entry which is preliminary data.</text>
</comment>
<organism evidence="1 2">
    <name type="scientific">Candidatus Endobugula sertula</name>
    <name type="common">Bugula neritina bacterial symbiont</name>
    <dbReference type="NCBI Taxonomy" id="62101"/>
    <lineage>
        <taxon>Bacteria</taxon>
        <taxon>Pseudomonadati</taxon>
        <taxon>Pseudomonadota</taxon>
        <taxon>Gammaproteobacteria</taxon>
        <taxon>Cellvibrionales</taxon>
        <taxon>Cellvibrionaceae</taxon>
        <taxon>Candidatus Endobugula</taxon>
    </lineage>
</organism>
<evidence type="ECO:0000313" key="1">
    <source>
        <dbReference type="EMBL" id="ODS22694.1"/>
    </source>
</evidence>
<proteinExistence type="predicted"/>
<dbReference type="EMBL" id="MDLC01000057">
    <property type="protein sequence ID" value="ODS22694.1"/>
    <property type="molecule type" value="Genomic_DNA"/>
</dbReference>
<dbReference type="Proteomes" id="UP000242502">
    <property type="component" value="Unassembled WGS sequence"/>
</dbReference>
<evidence type="ECO:0000313" key="2">
    <source>
        <dbReference type="Proteomes" id="UP000242502"/>
    </source>
</evidence>